<dbReference type="RefSeq" id="WP_115814390.1">
    <property type="nucleotide sequence ID" value="NZ_QUNI01000011.1"/>
</dbReference>
<dbReference type="Pfam" id="PF05569">
    <property type="entry name" value="Peptidase_M56"/>
    <property type="match status" value="1"/>
</dbReference>
<comment type="caution">
    <text evidence="3">The sequence shown here is derived from an EMBL/GenBank/DDBJ whole genome shotgun (WGS) entry which is preliminary data.</text>
</comment>
<organism evidence="3 4">
    <name type="scientific">Flavobacterium aquicola</name>
    <dbReference type="NCBI Taxonomy" id="1682742"/>
    <lineage>
        <taxon>Bacteria</taxon>
        <taxon>Pseudomonadati</taxon>
        <taxon>Bacteroidota</taxon>
        <taxon>Flavobacteriia</taxon>
        <taxon>Flavobacteriales</taxon>
        <taxon>Flavobacteriaceae</taxon>
        <taxon>Flavobacterium</taxon>
    </lineage>
</organism>
<dbReference type="InterPro" id="IPR008756">
    <property type="entry name" value="Peptidase_M56"/>
</dbReference>
<dbReference type="PANTHER" id="PTHR34978">
    <property type="entry name" value="POSSIBLE SENSOR-TRANSDUCER PROTEIN BLAR"/>
    <property type="match status" value="1"/>
</dbReference>
<dbReference type="CDD" id="cd07341">
    <property type="entry name" value="M56_BlaR1_MecR1_like"/>
    <property type="match status" value="1"/>
</dbReference>
<accession>A0A3E0ED63</accession>
<dbReference type="PANTHER" id="PTHR34978:SF3">
    <property type="entry name" value="SLR0241 PROTEIN"/>
    <property type="match status" value="1"/>
</dbReference>
<gene>
    <name evidence="3" type="ORF">C8P67_111127</name>
</gene>
<proteinExistence type="predicted"/>
<feature type="transmembrane region" description="Helical" evidence="1">
    <location>
        <begin position="86"/>
        <end position="107"/>
    </location>
</feature>
<feature type="domain" description="Peptidase M56" evidence="2">
    <location>
        <begin position="150"/>
        <end position="253"/>
    </location>
</feature>
<keyword evidence="4" id="KW-1185">Reference proteome</keyword>
<dbReference type="OrthoDB" id="1522859at2"/>
<feature type="transmembrane region" description="Helical" evidence="1">
    <location>
        <begin position="177"/>
        <end position="195"/>
    </location>
</feature>
<protein>
    <submittedName>
        <fullName evidence="3">BlaR1 peptidase M56</fullName>
    </submittedName>
</protein>
<sequence>METLFIYIAKSSGLIALFFLAYYFLLRKETFFTANRWFLLAGLLTSVILPWIVFTTIVWVEPTPTDFDWSKIPIRPVQEESFEINWYLIAAIAYIIGIILFFAQFALDFYNLKRILKGKTAHQQADHKFIDLNENIAPFSYFNTIVYNSSMYSETEMESILEHEKIHSEQYHTIDVLITRFFCILFWFNPFIWLYKKAILQNLEFIADSEASKNISDKKAYQLTLLKITTHENYVALTNHFYQSLIKKRIVMLNKNQSNKRNSLKYALVIPALVAFVFFFQVKVIAQEKTNTKVESEVKSETTNLTSFKMERDLANVSKGKEIYIDGEKSSEGDLAKLNSNDIIKMDIIKNSNNPMMLVTTKNTNQHTKTVKIIDNDIYIDGVKSTKADMDKLDPKEIATMNVNKNNDKQEIRIITKKFPKIGDDNTTVKTTQTANDPTSKNDLIKKSIIIVNGTVLPANVSLDDINPAKIESMTVYNSTQAVLKYGNVGGNDVIEIVTKKIIPETNQNSTWKVGYGSNGSKTIIERTIDDKKIDYKKAVIIIDGKLSDYQTFEKINPNNIESIMQSDIKNASEENKKIAVDKYGKKALNGIIDVKYKNN</sequence>
<dbReference type="AlphaFoldDB" id="A0A3E0ED63"/>
<keyword evidence="1" id="KW-0812">Transmembrane</keyword>
<keyword evidence="1" id="KW-1133">Transmembrane helix</keyword>
<evidence type="ECO:0000313" key="4">
    <source>
        <dbReference type="Proteomes" id="UP000257136"/>
    </source>
</evidence>
<dbReference type="InterPro" id="IPR052173">
    <property type="entry name" value="Beta-lactam_resp_regulator"/>
</dbReference>
<evidence type="ECO:0000259" key="2">
    <source>
        <dbReference type="Pfam" id="PF05569"/>
    </source>
</evidence>
<dbReference type="Proteomes" id="UP000257136">
    <property type="component" value="Unassembled WGS sequence"/>
</dbReference>
<evidence type="ECO:0000256" key="1">
    <source>
        <dbReference type="SAM" id="Phobius"/>
    </source>
</evidence>
<evidence type="ECO:0000313" key="3">
    <source>
        <dbReference type="EMBL" id="REG96154.1"/>
    </source>
</evidence>
<keyword evidence="1" id="KW-0472">Membrane</keyword>
<reference evidence="3 4" key="1">
    <citation type="submission" date="2018-08" db="EMBL/GenBank/DDBJ databases">
        <title>Genomic Encyclopedia of Archaeal and Bacterial Type Strains, Phase II (KMG-II): from individual species to whole genera.</title>
        <authorList>
            <person name="Goeker M."/>
        </authorList>
    </citation>
    <scope>NUCLEOTIDE SEQUENCE [LARGE SCALE GENOMIC DNA]</scope>
    <source>
        <strain evidence="3 4">DSM 100880</strain>
    </source>
</reference>
<feature type="transmembrane region" description="Helical" evidence="1">
    <location>
        <begin position="6"/>
        <end position="25"/>
    </location>
</feature>
<dbReference type="EMBL" id="QUNI01000011">
    <property type="protein sequence ID" value="REG96154.1"/>
    <property type="molecule type" value="Genomic_DNA"/>
</dbReference>
<feature type="transmembrane region" description="Helical" evidence="1">
    <location>
        <begin position="37"/>
        <end position="60"/>
    </location>
</feature>
<name>A0A3E0ED63_9FLAO</name>